<sequence length="716" mass="83197">MDFLTNRYKNNNVYKNLYSDYELSKTEENDFLEKPNIKTEIEKTKELEEKLKLAKKEIKSEMLNETIKAEPFFDDEFLKHLENLNDFFSTYIPNFPKYYVDGKINPRAFFDAKSLLENEFPVSTDEILNSSTTETGVIKPDKFNFENGYTVDADGNVYDANRNIVFHSNLENEKIKFLDLLNNKAITTKGIRIELPKNFIDDYFVDISDILNDLINEIENPNIKKEIQIKQNEYINPKTIKEQVDKFKEEAKKYPKDIENLLNFNNTFATYHWHPITYENKYMIEFPVDNLYLSDIYTDVEKINFVDEIKQYNTPGKELGICNFKDIPYGELSSLLLWGGGEKGVKPLSSGVLSNKDIIFAKDGTAKYTNINSTIKVKRNGCSERTYKTGHVCMWTSKNRLGLKRSIIQYIYSFCSALGLFNSNIPRLLGFKKIKIFGGLCIGGLLERVLCAWQERISKKINDMFQCVPAQLDTDLSKSGFENATFPYGSTLDNITLLDTKVSVKFGDRFVINKVPTNITGNKTISCGVFIFDPNKKLTNFCPWRYKGVWAGKPFDEKNNFQMVKEYNNPFNNPLIQDLLTNTNALGEDSITRKLMSLMFAFLKKQILVESTDLETSIETLMENVIYDALQKITADLAKYDYLTEQFKNFNNKTEEEKNNLEKEFYDYFGELTSYGFIKQSKKEIIIKKYWKYKRKVESIYSEKESGKSLGDERDR</sequence>
<organism evidence="2 3">
    <name type="scientific">Fusobacterium periodonticum ATCC 33693</name>
    <dbReference type="NCBI Taxonomy" id="546275"/>
    <lineage>
        <taxon>Bacteria</taxon>
        <taxon>Fusobacteriati</taxon>
        <taxon>Fusobacteriota</taxon>
        <taxon>Fusobacteriia</taxon>
        <taxon>Fusobacteriales</taxon>
        <taxon>Fusobacteriaceae</taxon>
        <taxon>Fusobacterium</taxon>
    </lineage>
</organism>
<protein>
    <submittedName>
        <fullName evidence="2">Uncharacterized protein</fullName>
    </submittedName>
</protein>
<dbReference type="STRING" id="546275.FUSPEROL_02213"/>
<dbReference type="HOGENOM" id="CLU_385777_0_0_0"/>
<dbReference type="Proteomes" id="UP000003748">
    <property type="component" value="Unassembled WGS sequence"/>
</dbReference>
<dbReference type="EMBL" id="ACJY01000101">
    <property type="protein sequence ID" value="EFE85855.1"/>
    <property type="molecule type" value="Genomic_DNA"/>
</dbReference>
<accession>D4CXL6</accession>
<dbReference type="AlphaFoldDB" id="D4CXL6"/>
<keyword evidence="1" id="KW-0175">Coiled coil</keyword>
<gene>
    <name evidence="2" type="ORF">FUSPEROL_02213</name>
</gene>
<dbReference type="GeneID" id="78420376"/>
<evidence type="ECO:0000313" key="3">
    <source>
        <dbReference type="Proteomes" id="UP000003748"/>
    </source>
</evidence>
<proteinExistence type="predicted"/>
<comment type="caution">
    <text evidence="2">The sequence shown here is derived from an EMBL/GenBank/DDBJ whole genome shotgun (WGS) entry which is preliminary data.</text>
</comment>
<evidence type="ECO:0000313" key="2">
    <source>
        <dbReference type="EMBL" id="EFE85855.1"/>
    </source>
</evidence>
<evidence type="ECO:0000256" key="1">
    <source>
        <dbReference type="SAM" id="Coils"/>
    </source>
</evidence>
<reference evidence="2 3" key="1">
    <citation type="submission" date="2010-02" db="EMBL/GenBank/DDBJ databases">
        <authorList>
            <person name="Weinstock G."/>
            <person name="Sodergren E."/>
            <person name="Clifton S."/>
            <person name="Fulton L."/>
            <person name="Fulton B."/>
            <person name="Courtney L."/>
            <person name="Fronick C."/>
            <person name="Harrison M."/>
            <person name="Strong C."/>
            <person name="Farmer C."/>
            <person name="Delahaunty K."/>
            <person name="Markovic C."/>
            <person name="Hall O."/>
            <person name="Minx P."/>
            <person name="Tomlinson C."/>
            <person name="Mitreva M."/>
            <person name="Nelson J."/>
            <person name="Hou S."/>
            <person name="Wollam A."/>
            <person name="Pepin K.H."/>
            <person name="Johnson M."/>
            <person name="Bhonagiri V."/>
            <person name="Zhang X."/>
            <person name="Suruliraj S."/>
            <person name="Warren W."/>
            <person name="Chinwalla A."/>
            <person name="Mardis E.R."/>
            <person name="Wilson R.K."/>
        </authorList>
    </citation>
    <scope>NUCLEOTIDE SEQUENCE [LARGE SCALE GENOMIC DNA]</scope>
    <source>
        <strain evidence="2 3">ATCC 33693</strain>
    </source>
</reference>
<name>D4CXL6_9FUSO</name>
<feature type="coiled-coil region" evidence="1">
    <location>
        <begin position="37"/>
        <end position="64"/>
    </location>
</feature>
<dbReference type="RefSeq" id="WP_005975101.1">
    <property type="nucleotide sequence ID" value="NZ_GG665898.1"/>
</dbReference>